<proteinExistence type="predicted"/>
<reference evidence="4 5" key="1">
    <citation type="submission" date="2018-05" db="EMBL/GenBank/DDBJ databases">
        <title>Genetic diversity of glacier-inhabiting Cryobacterium bacteria in China and description of Cryobacterium mengkeensis sp. nov. and Arthrobacter glacialis sp. nov.</title>
        <authorList>
            <person name="Liu Q."/>
            <person name="Xin Y.-H."/>
        </authorList>
    </citation>
    <scope>NUCLEOTIDE SEQUENCE [LARGE SCALE GENOMIC DNA]</scope>
    <source>
        <strain evidence="4 5">LI2</strain>
    </source>
</reference>
<dbReference type="AlphaFoldDB" id="A0A2V5LAK2"/>
<comment type="caution">
    <text evidence="4">The sequence shown here is derived from an EMBL/GenBank/DDBJ whole genome shotgun (WGS) entry which is preliminary data.</text>
</comment>
<protein>
    <recommendedName>
        <fullName evidence="3">DUF4082 domain-containing protein</fullName>
    </recommendedName>
</protein>
<dbReference type="Proteomes" id="UP000247832">
    <property type="component" value="Unassembled WGS sequence"/>
</dbReference>
<gene>
    <name evidence="4" type="ORF">CVV68_05965</name>
</gene>
<keyword evidence="2" id="KW-1133">Transmembrane helix</keyword>
<organism evidence="4 5">
    <name type="scientific">Arthrobacter livingstonensis</name>
    <dbReference type="NCBI Taxonomy" id="670078"/>
    <lineage>
        <taxon>Bacteria</taxon>
        <taxon>Bacillati</taxon>
        <taxon>Actinomycetota</taxon>
        <taxon>Actinomycetes</taxon>
        <taxon>Micrococcales</taxon>
        <taxon>Micrococcaceae</taxon>
        <taxon>Arthrobacter</taxon>
    </lineage>
</organism>
<evidence type="ECO:0000256" key="1">
    <source>
        <dbReference type="SAM" id="MobiDB-lite"/>
    </source>
</evidence>
<feature type="region of interest" description="Disordered" evidence="1">
    <location>
        <begin position="1"/>
        <end position="21"/>
    </location>
</feature>
<keyword evidence="2" id="KW-0812">Transmembrane</keyword>
<dbReference type="InterPro" id="IPR025141">
    <property type="entry name" value="DUF4082"/>
</dbReference>
<dbReference type="OrthoDB" id="505641at2"/>
<evidence type="ECO:0000313" key="4">
    <source>
        <dbReference type="EMBL" id="PYI68358.1"/>
    </source>
</evidence>
<feature type="domain" description="DUF4082" evidence="3">
    <location>
        <begin position="61"/>
        <end position="203"/>
    </location>
</feature>
<evidence type="ECO:0000313" key="5">
    <source>
        <dbReference type="Proteomes" id="UP000247832"/>
    </source>
</evidence>
<dbReference type="EMBL" id="QJVD01000005">
    <property type="protein sequence ID" value="PYI68358.1"/>
    <property type="molecule type" value="Genomic_DNA"/>
</dbReference>
<feature type="transmembrane region" description="Helical" evidence="2">
    <location>
        <begin position="21"/>
        <end position="41"/>
    </location>
</feature>
<dbReference type="RefSeq" id="WP_110500101.1">
    <property type="nucleotide sequence ID" value="NZ_QJVD01000005.1"/>
</dbReference>
<feature type="compositionally biased region" description="Basic and acidic residues" evidence="1">
    <location>
        <begin position="1"/>
        <end position="12"/>
    </location>
</feature>
<accession>A0A2V5LAK2</accession>
<sequence>MQKKSAKPERQWPSHGQGRSGRTTTAIVAVAALALLVPFLVTTTSSYSPSAAASVTVLGNEVPKTLVDPDRASVELGARFSTTEDGTVTAIRFYKTRSNSGPHVANLWSPQGKILATATLPSAEETTSGWQTVVLPVPVKIDKGQKYVASYIAPRGRYSADDHGLDNAKTNGPLTIPAGGGVYAYGTGGTYPNKNYENSNYFVDVTFEPSTTSGTTAPPTSTSTPTTMPTPTATTTAVPTPTPTEPSPTPSAPPTTLPPTTAPPTGTLPSGVTVRAVDGGVGYYKKFNNPLPSTMDYFPVGVWYESVVEPSDTVKDTAAGINTYVELTEDSNVNQIRQAGMSLIPSWANPLASGTLLPDEADMWGGPGTAAWTGNWPGQGDICSPAQAQCGYTIMAQHKAEAPAGNMLLANYGKGVTFWESDSQAAKFVNDYPHVISDDNYWFTDPYICGISEGGTLVSPQRQLTKDECRRASNYGWTVEKVRSLVSPKGSKPVWGFVEVGHPFTDNSAPTNTGPQIKAAVWSSIIHGARGIIYFNHNFGGTCISQHVLRDQCGTQVLPYVTAVDAQIKSLAPVLNSPFLDGAATSTGAVDTSVRVYGGNLYVLAGSAKNTNQQVTLSIKCSNATSAAVLGENRSVSVTNGVISDVFADGNAVHIYQLNGTNTCGL</sequence>
<dbReference type="Pfam" id="PF13313">
    <property type="entry name" value="DUF4082"/>
    <property type="match status" value="1"/>
</dbReference>
<keyword evidence="2" id="KW-0472">Membrane</keyword>
<feature type="compositionally biased region" description="Pro residues" evidence="1">
    <location>
        <begin position="240"/>
        <end position="262"/>
    </location>
</feature>
<feature type="region of interest" description="Disordered" evidence="1">
    <location>
        <begin position="210"/>
        <end position="272"/>
    </location>
</feature>
<evidence type="ECO:0000256" key="2">
    <source>
        <dbReference type="SAM" id="Phobius"/>
    </source>
</evidence>
<keyword evidence="5" id="KW-1185">Reference proteome</keyword>
<evidence type="ECO:0000259" key="3">
    <source>
        <dbReference type="Pfam" id="PF13313"/>
    </source>
</evidence>
<feature type="compositionally biased region" description="Low complexity" evidence="1">
    <location>
        <begin position="210"/>
        <end position="239"/>
    </location>
</feature>
<dbReference type="Gene3D" id="3.20.20.80">
    <property type="entry name" value="Glycosidases"/>
    <property type="match status" value="1"/>
</dbReference>
<name>A0A2V5LAK2_9MICC</name>